<accession>A0AAD6LR30</accession>
<dbReference type="Proteomes" id="UP001164929">
    <property type="component" value="Chromosome 14"/>
</dbReference>
<comment type="caution">
    <text evidence="1">The sequence shown here is derived from an EMBL/GenBank/DDBJ whole genome shotgun (WGS) entry which is preliminary data.</text>
</comment>
<gene>
    <name evidence="1" type="ORF">NC653_032330</name>
</gene>
<sequence>MRASSFVILSTGVKTPVPKSTLDTGFFNKFSPTFTRFSKFSFVATSTDESVPVSVSSCISHISYSQGSFFSSF</sequence>
<organism evidence="1 2">
    <name type="scientific">Populus alba x Populus x berolinensis</name>
    <dbReference type="NCBI Taxonomy" id="444605"/>
    <lineage>
        <taxon>Eukaryota</taxon>
        <taxon>Viridiplantae</taxon>
        <taxon>Streptophyta</taxon>
        <taxon>Embryophyta</taxon>
        <taxon>Tracheophyta</taxon>
        <taxon>Spermatophyta</taxon>
        <taxon>Magnoliopsida</taxon>
        <taxon>eudicotyledons</taxon>
        <taxon>Gunneridae</taxon>
        <taxon>Pentapetalae</taxon>
        <taxon>rosids</taxon>
        <taxon>fabids</taxon>
        <taxon>Malpighiales</taxon>
        <taxon>Salicaceae</taxon>
        <taxon>Saliceae</taxon>
        <taxon>Populus</taxon>
    </lineage>
</organism>
<keyword evidence="2" id="KW-1185">Reference proteome</keyword>
<evidence type="ECO:0000313" key="1">
    <source>
        <dbReference type="EMBL" id="KAJ6971760.1"/>
    </source>
</evidence>
<evidence type="ECO:0000313" key="2">
    <source>
        <dbReference type="Proteomes" id="UP001164929"/>
    </source>
</evidence>
<reference evidence="1" key="1">
    <citation type="journal article" date="2023" name="Mol. Ecol. Resour.">
        <title>Chromosome-level genome assembly of a triploid poplar Populus alba 'Berolinensis'.</title>
        <authorList>
            <person name="Chen S."/>
            <person name="Yu Y."/>
            <person name="Wang X."/>
            <person name="Wang S."/>
            <person name="Zhang T."/>
            <person name="Zhou Y."/>
            <person name="He R."/>
            <person name="Meng N."/>
            <person name="Wang Y."/>
            <person name="Liu W."/>
            <person name="Liu Z."/>
            <person name="Liu J."/>
            <person name="Guo Q."/>
            <person name="Huang H."/>
            <person name="Sederoff R.R."/>
            <person name="Wang G."/>
            <person name="Qu G."/>
            <person name="Chen S."/>
        </authorList>
    </citation>
    <scope>NUCLEOTIDE SEQUENCE</scope>
    <source>
        <strain evidence="1">SC-2020</strain>
    </source>
</reference>
<protein>
    <submittedName>
        <fullName evidence="1">Uncharacterized protein</fullName>
    </submittedName>
</protein>
<dbReference type="AlphaFoldDB" id="A0AAD6LR30"/>
<name>A0AAD6LR30_9ROSI</name>
<proteinExistence type="predicted"/>
<dbReference type="EMBL" id="JAQIZT010000014">
    <property type="protein sequence ID" value="KAJ6971760.1"/>
    <property type="molecule type" value="Genomic_DNA"/>
</dbReference>